<keyword evidence="2" id="KW-1185">Reference proteome</keyword>
<protein>
    <recommendedName>
        <fullName evidence="3">DUF4258 domain-containing protein</fullName>
    </recommendedName>
</protein>
<organism evidence="1 2">
    <name type="scientific">Thermococcus eurythermalis</name>
    <dbReference type="NCBI Taxonomy" id="1505907"/>
    <lineage>
        <taxon>Archaea</taxon>
        <taxon>Methanobacteriati</taxon>
        <taxon>Methanobacteriota</taxon>
        <taxon>Thermococci</taxon>
        <taxon>Thermococcales</taxon>
        <taxon>Thermococcaceae</taxon>
        <taxon>Thermococcus</taxon>
    </lineage>
</organism>
<dbReference type="EMBL" id="CP008887">
    <property type="protein sequence ID" value="AIU70509.1"/>
    <property type="molecule type" value="Genomic_DNA"/>
</dbReference>
<gene>
    <name evidence="1" type="ORF">TEU_09315</name>
</gene>
<dbReference type="Pfam" id="PF14076">
    <property type="entry name" value="DUF4258"/>
    <property type="match status" value="1"/>
</dbReference>
<dbReference type="Proteomes" id="UP000029980">
    <property type="component" value="Chromosome"/>
</dbReference>
<dbReference type="KEGG" id="teu:TEU_09315"/>
<dbReference type="STRING" id="1505907.TEU_09315"/>
<reference evidence="1 2" key="1">
    <citation type="journal article" date="2015" name="Int. J. Syst. Evol. Microbiol.">
        <title>Thermococcus eurythermalis sp. nov., a conditional piezophilic hyperthermophilic archaeon with a wide temperature range isolated from an oil-immersed chimney in the Guaymas Basin.</title>
        <authorList>
            <person name="Zhao W."/>
            <person name="Zeng X."/>
            <person name="Xiao X."/>
        </authorList>
    </citation>
    <scope>NUCLEOTIDE SEQUENCE [LARGE SCALE GENOMIC DNA]</scope>
    <source>
        <strain evidence="1 2">A501</strain>
    </source>
</reference>
<evidence type="ECO:0008006" key="3">
    <source>
        <dbReference type="Google" id="ProtNLM"/>
    </source>
</evidence>
<proteinExistence type="predicted"/>
<dbReference type="GeneID" id="25153629"/>
<accession>A0A097QVK1</accession>
<evidence type="ECO:0000313" key="2">
    <source>
        <dbReference type="Proteomes" id="UP000029980"/>
    </source>
</evidence>
<dbReference type="HOGENOM" id="CLU_188108_0_0_2"/>
<sequence length="90" mass="10085">MAEVHFTGHAVESMKKRNIKPEEVIETLEDPDIKAIDTLTGHFVAVKGNGKALVVVYDARLGGIEVVTVYKASRKAQIENRLRKGRWVRV</sequence>
<dbReference type="AlphaFoldDB" id="A0A097QVK1"/>
<evidence type="ECO:0000313" key="1">
    <source>
        <dbReference type="EMBL" id="AIU70509.1"/>
    </source>
</evidence>
<name>A0A097QVK1_9EURY</name>
<dbReference type="InterPro" id="IPR025354">
    <property type="entry name" value="DUF4258"/>
</dbReference>
<dbReference type="RefSeq" id="WP_050003477.1">
    <property type="nucleotide sequence ID" value="NZ_CP008887.1"/>
</dbReference>
<dbReference type="OrthoDB" id="96559at2157"/>